<name>U6H6E5_9EIME</name>
<dbReference type="Proteomes" id="UP000018201">
    <property type="component" value="Unassembled WGS sequence"/>
</dbReference>
<dbReference type="AlphaFoldDB" id="U6H6E5"/>
<evidence type="ECO:0000256" key="1">
    <source>
        <dbReference type="SAM" id="MobiDB-lite"/>
    </source>
</evidence>
<dbReference type="VEuPathDB" id="ToxoDB:EPH_0072810"/>
<gene>
    <name evidence="2" type="ORF">EPH_0072810</name>
</gene>
<reference evidence="2" key="1">
    <citation type="submission" date="2013-10" db="EMBL/GenBank/DDBJ databases">
        <title>Genomic analysis of the causative agents of coccidiosis in chickens.</title>
        <authorList>
            <person name="Reid A.J."/>
            <person name="Blake D."/>
            <person name="Billington K."/>
            <person name="Browne H."/>
            <person name="Dunn M."/>
            <person name="Hung S."/>
            <person name="Kawahara F."/>
            <person name="Miranda-Saavedra D."/>
            <person name="Mourier T."/>
            <person name="Nagra H."/>
            <person name="Otto T.D."/>
            <person name="Rawlings N."/>
            <person name="Sanchez A."/>
            <person name="Sanders M."/>
            <person name="Subramaniam C."/>
            <person name="Tay Y."/>
            <person name="Dear P."/>
            <person name="Doerig C."/>
            <person name="Gruber A."/>
            <person name="Parkinson J."/>
            <person name="Shirley M."/>
            <person name="Wan K.L."/>
            <person name="Berriman M."/>
            <person name="Tomley F."/>
            <person name="Pain A."/>
        </authorList>
    </citation>
    <scope>NUCLEOTIDE SEQUENCE [LARGE SCALE GENOMIC DNA]</scope>
    <source>
        <strain evidence="2">Houghton</strain>
    </source>
</reference>
<keyword evidence="3" id="KW-1185">Reference proteome</keyword>
<protein>
    <submittedName>
        <fullName evidence="2">Uncharacterized protein</fullName>
    </submittedName>
</protein>
<accession>U6H6E5</accession>
<sequence>MKQQREEPLFPEYLEDELLQQKQQEQQRVHEQNISGLSCGTSYNPDAALLNLGLSRDLWEQQQLLLQQQKPQLLLEIEAEEAKKEKIRIAEAALVSGEVDLERDEREHRRQFKLLQQQQQEQDEETAYKIYKERRRRKQQQQKQQQDHAQQLALSEAARQNSSSCC</sequence>
<reference evidence="2" key="2">
    <citation type="submission" date="2013-10" db="EMBL/GenBank/DDBJ databases">
        <authorList>
            <person name="Aslett M."/>
        </authorList>
    </citation>
    <scope>NUCLEOTIDE SEQUENCE [LARGE SCALE GENOMIC DNA]</scope>
    <source>
        <strain evidence="2">Houghton</strain>
    </source>
</reference>
<organism evidence="2 3">
    <name type="scientific">Eimeria praecox</name>
    <dbReference type="NCBI Taxonomy" id="51316"/>
    <lineage>
        <taxon>Eukaryota</taxon>
        <taxon>Sar</taxon>
        <taxon>Alveolata</taxon>
        <taxon>Apicomplexa</taxon>
        <taxon>Conoidasida</taxon>
        <taxon>Coccidia</taxon>
        <taxon>Eucoccidiorida</taxon>
        <taxon>Eimeriorina</taxon>
        <taxon>Eimeriidae</taxon>
        <taxon>Eimeria</taxon>
    </lineage>
</organism>
<proteinExistence type="predicted"/>
<evidence type="ECO:0000313" key="2">
    <source>
        <dbReference type="EMBL" id="CDI87482.1"/>
    </source>
</evidence>
<evidence type="ECO:0000313" key="3">
    <source>
        <dbReference type="Proteomes" id="UP000018201"/>
    </source>
</evidence>
<feature type="region of interest" description="Disordered" evidence="1">
    <location>
        <begin position="134"/>
        <end position="166"/>
    </location>
</feature>
<dbReference type="EMBL" id="HG697583">
    <property type="protein sequence ID" value="CDI87482.1"/>
    <property type="molecule type" value="Genomic_DNA"/>
</dbReference>
<feature type="compositionally biased region" description="Polar residues" evidence="1">
    <location>
        <begin position="147"/>
        <end position="166"/>
    </location>
</feature>